<keyword evidence="7" id="KW-0406">Ion transport</keyword>
<evidence type="ECO:0000256" key="4">
    <source>
        <dbReference type="ARBA" id="ARBA00022692"/>
    </source>
</evidence>
<dbReference type="GO" id="GO:1902600">
    <property type="term" value="P:proton transmembrane transport"/>
    <property type="evidence" value="ECO:0007669"/>
    <property type="project" value="InterPro"/>
</dbReference>
<dbReference type="GO" id="GO:0015297">
    <property type="term" value="F:antiporter activity"/>
    <property type="evidence" value="ECO:0007669"/>
    <property type="project" value="InterPro"/>
</dbReference>
<feature type="domain" description="Cation/H(+) antiporter C-terminal" evidence="13">
    <location>
        <begin position="644"/>
        <end position="786"/>
    </location>
</feature>
<dbReference type="EMBL" id="OOIL02006696">
    <property type="protein sequence ID" value="VFR00438.1"/>
    <property type="molecule type" value="Genomic_DNA"/>
</dbReference>
<evidence type="ECO:0000256" key="8">
    <source>
        <dbReference type="ARBA" id="ARBA00023136"/>
    </source>
</evidence>
<feature type="transmembrane region" description="Helical" evidence="10">
    <location>
        <begin position="397"/>
        <end position="415"/>
    </location>
</feature>
<reference evidence="14 15" key="1">
    <citation type="submission" date="2018-04" db="EMBL/GenBank/DDBJ databases">
        <authorList>
            <person name="Vogel A."/>
        </authorList>
    </citation>
    <scope>NUCLEOTIDE SEQUENCE [LARGE SCALE GENOMIC DNA]</scope>
</reference>
<keyword evidence="8 10" id="KW-0472">Membrane</keyword>
<accession>A0A484NIV8</accession>
<dbReference type="Pfam" id="PF23259">
    <property type="entry name" value="CHX17_C"/>
    <property type="match status" value="1"/>
</dbReference>
<feature type="transmembrane region" description="Helical" evidence="10">
    <location>
        <begin position="180"/>
        <end position="201"/>
    </location>
</feature>
<keyword evidence="2" id="KW-0813">Transport</keyword>
<keyword evidence="4 10" id="KW-0812">Transmembrane</keyword>
<evidence type="ECO:0000256" key="1">
    <source>
        <dbReference type="ARBA" id="ARBA00004141"/>
    </source>
</evidence>
<feature type="transmembrane region" description="Helical" evidence="10">
    <location>
        <begin position="117"/>
        <end position="134"/>
    </location>
</feature>
<dbReference type="Gene3D" id="1.20.1530.20">
    <property type="match status" value="1"/>
</dbReference>
<evidence type="ECO:0000256" key="7">
    <source>
        <dbReference type="ARBA" id="ARBA00023065"/>
    </source>
</evidence>
<evidence type="ECO:0000256" key="10">
    <source>
        <dbReference type="SAM" id="Phobius"/>
    </source>
</evidence>
<comment type="subcellular location">
    <subcellularLocation>
        <location evidence="1">Membrane</location>
        <topology evidence="1">Multi-pass membrane protein</topology>
    </subcellularLocation>
</comment>
<evidence type="ECO:0000259" key="13">
    <source>
        <dbReference type="Pfam" id="PF23259"/>
    </source>
</evidence>
<feature type="transmembrane region" description="Helical" evidence="10">
    <location>
        <begin position="245"/>
        <end position="264"/>
    </location>
</feature>
<feature type="domain" description="Cation/H(+) antiporter central" evidence="12">
    <location>
        <begin position="505"/>
        <end position="631"/>
    </location>
</feature>
<evidence type="ECO:0000313" key="15">
    <source>
        <dbReference type="Proteomes" id="UP000595140"/>
    </source>
</evidence>
<dbReference type="InterPro" id="IPR038770">
    <property type="entry name" value="Na+/solute_symporter_sf"/>
</dbReference>
<feature type="transmembrane region" description="Helical" evidence="10">
    <location>
        <begin position="146"/>
        <end position="168"/>
    </location>
</feature>
<keyword evidence="3" id="KW-0633">Potassium transport</keyword>
<dbReference type="AlphaFoldDB" id="A0A484NIV8"/>
<comment type="similarity">
    <text evidence="9">Belongs to the monovalent cation:proton antiporter 2 (CPA2) transporter (TC 2.A.37) family. CHX (TC 2.A.37.4) subfamily.</text>
</comment>
<keyword evidence="5" id="KW-0630">Potassium</keyword>
<feature type="transmembrane region" description="Helical" evidence="10">
    <location>
        <begin position="54"/>
        <end position="73"/>
    </location>
</feature>
<dbReference type="Proteomes" id="UP000595140">
    <property type="component" value="Unassembled WGS sequence"/>
</dbReference>
<dbReference type="Pfam" id="PF00999">
    <property type="entry name" value="Na_H_Exchanger"/>
    <property type="match status" value="1"/>
</dbReference>
<evidence type="ECO:0000259" key="11">
    <source>
        <dbReference type="Pfam" id="PF00999"/>
    </source>
</evidence>
<gene>
    <name evidence="14" type="ORF">CCAM_LOCUS42213</name>
</gene>
<dbReference type="InterPro" id="IPR057290">
    <property type="entry name" value="CHX17_C"/>
</dbReference>
<name>A0A484NIV8_9ASTE</name>
<dbReference type="OrthoDB" id="1861329at2759"/>
<sequence length="806" mass="89822">MASHESWKPTVKNKSKEGKQSISLFGAHPIQPSRESYRLCIFYGESPLDHSMPLIYAQISFIILITQLLRVLLKPLRQPRIVSEIIGGIIIGPSVLSRSKKFRDHLFPDNAKFVTRNIGLMGFMYFLFLSGVKTDLSVIKKVGRKYWYAAAFIVFIPFMCVIFAAIPLRKYMEKEVAKASSIFEIASEFAITAFPVIYPIIKEFNLLSSEMGRTALSIAVVSDVIGNQFLLIFDASKHGEVKSFSALWFTLSTIFMMVFIFLGLRHVMSWIVRITPEGKPVDQVYVIAILLGVMVIGFFGDFFGLSLANGPLWLGLAVPDGPPLGATIVEKTETFVLELLMPFSYATVGMITDISSIGGHWSVLQPVFIIGIVGYISKLFSILLASRFLHMPLRDGLALSLILSLRGQIEVLLYIHWMDVRIITAPYYAMLVVMTLVVTGIITPLLSIFYDPTRPYRVNNRRNVQHSPLNAELKIIACIHGEENVPGLLNLLDLANPMVNSPFSVYAIHLIDLVGRAAPVFIDHQADPTEQQNSKQSFAQIQIRNALKLFEEGRENIRIHPFTSVSPKRSMYQDICELALTKKTSLIILPIRAGSGGGDVVVSDGYQSVNSSVLSHAPCSVALLVDRGFAPQNNMRISNYHFAFLFLGGADSREALVCADRMASRPEISLTVIRFLAHNGEGDNEMEKKLDDGLVTWFWVKNEANRQVVYREAVVRNGEETVATIQAMKEGDDYDLWIVGRKQGINPVLLQGLTNWSENHELGVIGDYVANSDLGGTSSLLVVQQQILRGRESAYSALVGRFSWCL</sequence>
<evidence type="ECO:0000313" key="14">
    <source>
        <dbReference type="EMBL" id="VFR00438.1"/>
    </source>
</evidence>
<feature type="transmembrane region" description="Helical" evidence="10">
    <location>
        <begin position="213"/>
        <end position="233"/>
    </location>
</feature>
<evidence type="ECO:0000259" key="12">
    <source>
        <dbReference type="Pfam" id="PF23256"/>
    </source>
</evidence>
<dbReference type="GO" id="GO:0016020">
    <property type="term" value="C:membrane"/>
    <property type="evidence" value="ECO:0007669"/>
    <property type="project" value="UniProtKB-SubCell"/>
</dbReference>
<evidence type="ECO:0000256" key="5">
    <source>
        <dbReference type="ARBA" id="ARBA00022958"/>
    </source>
</evidence>
<proteinExistence type="inferred from homology"/>
<evidence type="ECO:0000256" key="2">
    <source>
        <dbReference type="ARBA" id="ARBA00022448"/>
    </source>
</evidence>
<dbReference type="InterPro" id="IPR050794">
    <property type="entry name" value="CPA2_transporter"/>
</dbReference>
<protein>
    <submittedName>
        <fullName evidence="14">Uncharacterized protein</fullName>
    </submittedName>
</protein>
<dbReference type="InterPro" id="IPR057291">
    <property type="entry name" value="CHX17_2nd"/>
</dbReference>
<dbReference type="PANTHER" id="PTHR32468">
    <property type="entry name" value="CATION/H + ANTIPORTER"/>
    <property type="match status" value="1"/>
</dbReference>
<dbReference type="GO" id="GO:0006885">
    <property type="term" value="P:regulation of pH"/>
    <property type="evidence" value="ECO:0007669"/>
    <property type="project" value="TreeGrafter"/>
</dbReference>
<evidence type="ECO:0000256" key="9">
    <source>
        <dbReference type="ARBA" id="ARBA00038341"/>
    </source>
</evidence>
<dbReference type="GO" id="GO:0006813">
    <property type="term" value="P:potassium ion transport"/>
    <property type="evidence" value="ECO:0007669"/>
    <property type="project" value="UniProtKB-KW"/>
</dbReference>
<organism evidence="14 15">
    <name type="scientific">Cuscuta campestris</name>
    <dbReference type="NCBI Taxonomy" id="132261"/>
    <lineage>
        <taxon>Eukaryota</taxon>
        <taxon>Viridiplantae</taxon>
        <taxon>Streptophyta</taxon>
        <taxon>Embryophyta</taxon>
        <taxon>Tracheophyta</taxon>
        <taxon>Spermatophyta</taxon>
        <taxon>Magnoliopsida</taxon>
        <taxon>eudicotyledons</taxon>
        <taxon>Gunneridae</taxon>
        <taxon>Pentapetalae</taxon>
        <taxon>asterids</taxon>
        <taxon>lamiids</taxon>
        <taxon>Solanales</taxon>
        <taxon>Convolvulaceae</taxon>
        <taxon>Cuscuteae</taxon>
        <taxon>Cuscuta</taxon>
        <taxon>Cuscuta subgen. Grammica</taxon>
        <taxon>Cuscuta sect. Cleistogrammica</taxon>
    </lineage>
</organism>
<dbReference type="PANTHER" id="PTHR32468:SF109">
    <property type="entry name" value="CATION_H(+) ANTIPORTER 24-RELATED"/>
    <property type="match status" value="1"/>
</dbReference>
<dbReference type="GO" id="GO:0012505">
    <property type="term" value="C:endomembrane system"/>
    <property type="evidence" value="ECO:0007669"/>
    <property type="project" value="TreeGrafter"/>
</dbReference>
<dbReference type="Gene3D" id="3.40.50.12370">
    <property type="match status" value="1"/>
</dbReference>
<feature type="domain" description="Cation/H+ exchanger transmembrane" evidence="11">
    <location>
        <begin position="64"/>
        <end position="446"/>
    </location>
</feature>
<keyword evidence="15" id="KW-1185">Reference proteome</keyword>
<feature type="transmembrane region" description="Helical" evidence="10">
    <location>
        <begin position="284"/>
        <end position="305"/>
    </location>
</feature>
<feature type="transmembrane region" description="Helical" evidence="10">
    <location>
        <begin position="363"/>
        <end position="385"/>
    </location>
</feature>
<dbReference type="Pfam" id="PF23256">
    <property type="entry name" value="CHX17_2nd"/>
    <property type="match status" value="1"/>
</dbReference>
<feature type="transmembrane region" description="Helical" evidence="10">
    <location>
        <begin position="427"/>
        <end position="450"/>
    </location>
</feature>
<evidence type="ECO:0000256" key="3">
    <source>
        <dbReference type="ARBA" id="ARBA00022538"/>
    </source>
</evidence>
<dbReference type="InterPro" id="IPR006153">
    <property type="entry name" value="Cation/H_exchanger_TM"/>
</dbReference>
<evidence type="ECO:0000256" key="6">
    <source>
        <dbReference type="ARBA" id="ARBA00022989"/>
    </source>
</evidence>
<keyword evidence="6 10" id="KW-1133">Transmembrane helix</keyword>